<gene>
    <name evidence="6" type="ORF">Klosneuvirus_3_295</name>
</gene>
<evidence type="ECO:0008006" key="7">
    <source>
        <dbReference type="Google" id="ProtNLM"/>
    </source>
</evidence>
<evidence type="ECO:0000313" key="6">
    <source>
        <dbReference type="EMBL" id="ARF12160.1"/>
    </source>
</evidence>
<evidence type="ECO:0000256" key="2">
    <source>
        <dbReference type="ARBA" id="ARBA00022692"/>
    </source>
</evidence>
<dbReference type="GO" id="GO:0016020">
    <property type="term" value="C:membrane"/>
    <property type="evidence" value="ECO:0007669"/>
    <property type="project" value="UniProtKB-SubCell"/>
</dbReference>
<feature type="transmembrane region" description="Helical" evidence="5">
    <location>
        <begin position="39"/>
        <end position="62"/>
    </location>
</feature>
<accession>A0A1V0SKA4</accession>
<organism evidence="6">
    <name type="scientific">Klosneuvirus KNV1</name>
    <dbReference type="NCBI Taxonomy" id="1977640"/>
    <lineage>
        <taxon>Viruses</taxon>
        <taxon>Varidnaviria</taxon>
        <taxon>Bamfordvirae</taxon>
        <taxon>Nucleocytoviricota</taxon>
        <taxon>Megaviricetes</taxon>
        <taxon>Imitervirales</taxon>
        <taxon>Mimiviridae</taxon>
        <taxon>Klosneuvirinae</taxon>
        <taxon>Klosneuvirus</taxon>
    </lineage>
</organism>
<evidence type="ECO:0000256" key="3">
    <source>
        <dbReference type="ARBA" id="ARBA00022989"/>
    </source>
</evidence>
<comment type="subcellular location">
    <subcellularLocation>
        <location evidence="1">Membrane</location>
        <topology evidence="1">Multi-pass membrane protein</topology>
    </subcellularLocation>
</comment>
<dbReference type="Pfam" id="PF07681">
    <property type="entry name" value="DoxX"/>
    <property type="match status" value="1"/>
</dbReference>
<reference evidence="6" key="1">
    <citation type="journal article" date="2017" name="Science">
        <title>Giant viruses with an expanded complement of translation system components.</title>
        <authorList>
            <person name="Schulz F."/>
            <person name="Yutin N."/>
            <person name="Ivanova N.N."/>
            <person name="Ortega D.R."/>
            <person name="Lee T.K."/>
            <person name="Vierheilig J."/>
            <person name="Daims H."/>
            <person name="Horn M."/>
            <person name="Wagner M."/>
            <person name="Jensen G.J."/>
            <person name="Kyrpides N.C."/>
            <person name="Koonin E.V."/>
            <person name="Woyke T."/>
        </authorList>
    </citation>
    <scope>NUCLEOTIDE SEQUENCE</scope>
    <source>
        <strain evidence="6">KNV1</strain>
    </source>
</reference>
<keyword evidence="4 5" id="KW-0472">Membrane</keyword>
<evidence type="ECO:0000256" key="4">
    <source>
        <dbReference type="ARBA" id="ARBA00023136"/>
    </source>
</evidence>
<dbReference type="EMBL" id="KY684110">
    <property type="protein sequence ID" value="ARF12160.1"/>
    <property type="molecule type" value="Genomic_DNA"/>
</dbReference>
<dbReference type="InterPro" id="IPR032808">
    <property type="entry name" value="DoxX"/>
</dbReference>
<evidence type="ECO:0000256" key="5">
    <source>
        <dbReference type="SAM" id="Phobius"/>
    </source>
</evidence>
<keyword evidence="2 5" id="KW-0812">Transmembrane</keyword>
<name>A0A1V0SKA4_9VIRU</name>
<proteinExistence type="predicted"/>
<sequence>MDTKYIGKLLLVSLFIISGIYSLIYKFDDFSNAVISKGIPLAILIAFAVLLFKIIAGLVILLSKNEQYTKISVICLIIFTTIATILFHNPFTDKSQFNNMLKNVAVIGGLLLLY</sequence>
<feature type="transmembrane region" description="Helical" evidence="5">
    <location>
        <begin position="6"/>
        <end position="27"/>
    </location>
</feature>
<evidence type="ECO:0000256" key="1">
    <source>
        <dbReference type="ARBA" id="ARBA00004141"/>
    </source>
</evidence>
<keyword evidence="3 5" id="KW-1133">Transmembrane helix</keyword>
<feature type="transmembrane region" description="Helical" evidence="5">
    <location>
        <begin position="68"/>
        <end position="87"/>
    </location>
</feature>
<protein>
    <recommendedName>
        <fullName evidence="7">DoxX family protein</fullName>
    </recommendedName>
</protein>